<dbReference type="CDD" id="cd08249">
    <property type="entry name" value="enoyl_reductase_like"/>
    <property type="match status" value="1"/>
</dbReference>
<evidence type="ECO:0000313" key="6">
    <source>
        <dbReference type="Proteomes" id="UP001271007"/>
    </source>
</evidence>
<name>A0AAJ0GFH1_9PEZI</name>
<evidence type="ECO:0000256" key="1">
    <source>
        <dbReference type="ARBA" id="ARBA00008072"/>
    </source>
</evidence>
<keyword evidence="6" id="KW-1185">Reference proteome</keyword>
<comment type="subunit">
    <text evidence="2">Monomer.</text>
</comment>
<dbReference type="Pfam" id="PF00107">
    <property type="entry name" value="ADH_zinc_N"/>
    <property type="match status" value="1"/>
</dbReference>
<dbReference type="PANTHER" id="PTHR45348:SF2">
    <property type="entry name" value="ZINC-TYPE ALCOHOL DEHYDROGENASE-LIKE PROTEIN C2E1P3.01"/>
    <property type="match status" value="1"/>
</dbReference>
<reference evidence="5" key="1">
    <citation type="submission" date="2023-04" db="EMBL/GenBank/DDBJ databases">
        <title>Black Yeasts Isolated from many extreme environments.</title>
        <authorList>
            <person name="Coleine C."/>
            <person name="Stajich J.E."/>
            <person name="Selbmann L."/>
        </authorList>
    </citation>
    <scope>NUCLEOTIDE SEQUENCE</scope>
    <source>
        <strain evidence="5">CCFEE 5312</strain>
    </source>
</reference>
<evidence type="ECO:0000313" key="5">
    <source>
        <dbReference type="EMBL" id="KAK3056517.1"/>
    </source>
</evidence>
<dbReference type="SMART" id="SM00829">
    <property type="entry name" value="PKS_ER"/>
    <property type="match status" value="1"/>
</dbReference>
<proteinExistence type="inferred from homology"/>
<gene>
    <name evidence="5" type="ORF">LTR09_002310</name>
</gene>
<protein>
    <recommendedName>
        <fullName evidence="4">Enoyl reductase (ER) domain-containing protein</fullName>
    </recommendedName>
</protein>
<comment type="similarity">
    <text evidence="1">Belongs to the zinc-containing alcohol dehydrogenase family.</text>
</comment>
<evidence type="ECO:0000259" key="4">
    <source>
        <dbReference type="SMART" id="SM00829"/>
    </source>
</evidence>
<dbReference type="PANTHER" id="PTHR45348">
    <property type="entry name" value="HYPOTHETICAL OXIDOREDUCTASE (EUROFUNG)"/>
    <property type="match status" value="1"/>
</dbReference>
<comment type="caution">
    <text evidence="5">The sequence shown here is derived from an EMBL/GenBank/DDBJ whole genome shotgun (WGS) entry which is preliminary data.</text>
</comment>
<dbReference type="SUPFAM" id="SSF51735">
    <property type="entry name" value="NAD(P)-binding Rossmann-fold domains"/>
    <property type="match status" value="1"/>
</dbReference>
<dbReference type="GO" id="GO:0016651">
    <property type="term" value="F:oxidoreductase activity, acting on NAD(P)H"/>
    <property type="evidence" value="ECO:0007669"/>
    <property type="project" value="InterPro"/>
</dbReference>
<organism evidence="5 6">
    <name type="scientific">Extremus antarcticus</name>
    <dbReference type="NCBI Taxonomy" id="702011"/>
    <lineage>
        <taxon>Eukaryota</taxon>
        <taxon>Fungi</taxon>
        <taxon>Dikarya</taxon>
        <taxon>Ascomycota</taxon>
        <taxon>Pezizomycotina</taxon>
        <taxon>Dothideomycetes</taxon>
        <taxon>Dothideomycetidae</taxon>
        <taxon>Mycosphaerellales</taxon>
        <taxon>Extremaceae</taxon>
        <taxon>Extremus</taxon>
    </lineage>
</organism>
<dbReference type="EMBL" id="JAWDJX010000005">
    <property type="protein sequence ID" value="KAK3056517.1"/>
    <property type="molecule type" value="Genomic_DNA"/>
</dbReference>
<feature type="domain" description="Enoyl reductase (ER)" evidence="4">
    <location>
        <begin position="13"/>
        <end position="344"/>
    </location>
</feature>
<dbReference type="InterPro" id="IPR013149">
    <property type="entry name" value="ADH-like_C"/>
</dbReference>
<dbReference type="InterPro" id="IPR020843">
    <property type="entry name" value="ER"/>
</dbReference>
<evidence type="ECO:0000256" key="3">
    <source>
        <dbReference type="ARBA" id="ARBA00023002"/>
    </source>
</evidence>
<dbReference type="InterPro" id="IPR047122">
    <property type="entry name" value="Trans-enoyl_RdTase-like"/>
</dbReference>
<dbReference type="AlphaFoldDB" id="A0AAJ0GFH1"/>
<keyword evidence="3" id="KW-0560">Oxidoreductase</keyword>
<dbReference type="Proteomes" id="UP001271007">
    <property type="component" value="Unassembled WGS sequence"/>
</dbReference>
<dbReference type="InterPro" id="IPR036291">
    <property type="entry name" value="NAD(P)-bd_dom_sf"/>
</dbReference>
<dbReference type="SUPFAM" id="SSF50129">
    <property type="entry name" value="GroES-like"/>
    <property type="match status" value="1"/>
</dbReference>
<accession>A0AAJ0GFH1</accession>
<dbReference type="InterPro" id="IPR013154">
    <property type="entry name" value="ADH-like_N"/>
</dbReference>
<sequence length="355" mass="38390">MEQNYALLRESTGIARLQPTKIPTLRDDYILVRTVAVALNPTDYTTLDCPGDNGTIVGCDYAGIVEEIGSAVTKAFKKGDRIAGFAHGANDANYENGAFARHIAVKGDLQMHIPDNVSFEEAAGIGVGVGTTGYALYQVLGLPLPPQTNGSGKTVLIYGGSTATGSVAIQLAKLSGWKVMTTSSPQHFDWLKKLGADEVYDYRDPSVGQQLNTATSNTLTHVLDCVSTEPTAAISAAAISTRSDVGEKIYCNLLGPKLTRKDVKSIFFLVYSVSGEAYIFEGEAFPAAPQDYEFAKKWYPIAEKLWAEGKWKPHPQQIELGGLGGLVEGMMRMKEGKVRGVKLVYRVEETVWPEA</sequence>
<dbReference type="Gene3D" id="3.90.180.10">
    <property type="entry name" value="Medium-chain alcohol dehydrogenases, catalytic domain"/>
    <property type="match status" value="1"/>
</dbReference>
<evidence type="ECO:0000256" key="2">
    <source>
        <dbReference type="ARBA" id="ARBA00011245"/>
    </source>
</evidence>
<dbReference type="Pfam" id="PF08240">
    <property type="entry name" value="ADH_N"/>
    <property type="match status" value="1"/>
</dbReference>
<dbReference type="Gene3D" id="3.40.50.720">
    <property type="entry name" value="NAD(P)-binding Rossmann-like Domain"/>
    <property type="match status" value="1"/>
</dbReference>
<dbReference type="InterPro" id="IPR011032">
    <property type="entry name" value="GroES-like_sf"/>
</dbReference>